<dbReference type="PANTHER" id="PTHR16943">
    <property type="entry name" value="2-METHYLCITRATE DEHYDRATASE-RELATED"/>
    <property type="match status" value="1"/>
</dbReference>
<protein>
    <submittedName>
        <fullName evidence="4">MmgE/PrpD family protein</fullName>
    </submittedName>
</protein>
<comment type="caution">
    <text evidence="4">The sequence shown here is derived from an EMBL/GenBank/DDBJ whole genome shotgun (WGS) entry which is preliminary data.</text>
</comment>
<reference evidence="4 5" key="1">
    <citation type="journal article" date="2024" name="Chem. Sci.">
        <title>Discovery of megapolipeptins by genome mining of a Burkholderiales bacteria collection.</title>
        <authorList>
            <person name="Paulo B.S."/>
            <person name="Recchia M.J.J."/>
            <person name="Lee S."/>
            <person name="Fergusson C.H."/>
            <person name="Romanowski S.B."/>
            <person name="Hernandez A."/>
            <person name="Krull N."/>
            <person name="Liu D.Y."/>
            <person name="Cavanagh H."/>
            <person name="Bos A."/>
            <person name="Gray C.A."/>
            <person name="Murphy B.T."/>
            <person name="Linington R.G."/>
            <person name="Eustaquio A.S."/>
        </authorList>
    </citation>
    <scope>NUCLEOTIDE SEQUENCE [LARGE SCALE GENOMIC DNA]</scope>
    <source>
        <strain evidence="4 5">RL17-338-BIC-A</strain>
    </source>
</reference>
<dbReference type="Pfam" id="PF19305">
    <property type="entry name" value="MmgE_PrpD_C"/>
    <property type="match status" value="1"/>
</dbReference>
<evidence type="ECO:0000313" key="5">
    <source>
        <dbReference type="Proteomes" id="UP001629432"/>
    </source>
</evidence>
<feature type="domain" description="MmgE/PrpD C-terminal" evidence="3">
    <location>
        <begin position="279"/>
        <end position="449"/>
    </location>
</feature>
<dbReference type="InterPro" id="IPR005656">
    <property type="entry name" value="MmgE_PrpD"/>
</dbReference>
<dbReference type="Proteomes" id="UP001629432">
    <property type="component" value="Unassembled WGS sequence"/>
</dbReference>
<sequence length="477" mass="51019">MNQHNDIGTNPYTGGVAAFVAGLQYDAIPAPVLERIKLLILDSLGCAIYGAALPWSRILADTLSRVDSTQGSTVWGTSLKLSAPHAALVNGTLVQSFELDDVHRVGVLHVGAVTLPAVLAVAEQQRMSGRDFLRACVAGYEIGPRVGMCMGPEHIAQGWHSGATVGVFSAAAGAAAALKLNVEQTVHALGIGGTQAAGLMAAQFGAMVKRMHAGRASQSGLYGALLAQNGFTGIVDVFENPYGGFCSTFSRSDDRFDLSQLVDGLGERFETMRIALKFYSCVGSNHTTLDAIRVMQGRHPFGASDIERIVVHGSRVTVDHVGWKYAPQGLTSAQLNLPYCVATLLLEGDVFVDQFTEDKVADPQRMALAERVQVIEDPAITARGSTFRHMVRVEAFLRDGTHLEQTVEAQRGSEHAFASAEEIIDKMKKLAGHRIDAAHVQRIVDWVLHAETMPDASELARLLATDIAVAPVTTVTA</sequence>
<dbReference type="Pfam" id="PF03972">
    <property type="entry name" value="MmgE_PrpD_N"/>
    <property type="match status" value="1"/>
</dbReference>
<keyword evidence="5" id="KW-1185">Reference proteome</keyword>
<dbReference type="InterPro" id="IPR042188">
    <property type="entry name" value="MmgE/PrpD_sf_2"/>
</dbReference>
<organism evidence="4 5">
    <name type="scientific">Paraburkholderia metrosideri</name>
    <dbReference type="NCBI Taxonomy" id="580937"/>
    <lineage>
        <taxon>Bacteria</taxon>
        <taxon>Pseudomonadati</taxon>
        <taxon>Pseudomonadota</taxon>
        <taxon>Betaproteobacteria</taxon>
        <taxon>Burkholderiales</taxon>
        <taxon>Burkholderiaceae</taxon>
        <taxon>Paraburkholderia</taxon>
    </lineage>
</organism>
<gene>
    <name evidence="4" type="ORF">PQQ63_06615</name>
</gene>
<dbReference type="EMBL" id="JAQQCF010000004">
    <property type="protein sequence ID" value="MFM0636361.1"/>
    <property type="molecule type" value="Genomic_DNA"/>
</dbReference>
<feature type="domain" description="MmgE/PrpD N-terminal" evidence="2">
    <location>
        <begin position="17"/>
        <end position="252"/>
    </location>
</feature>
<evidence type="ECO:0000259" key="2">
    <source>
        <dbReference type="Pfam" id="PF03972"/>
    </source>
</evidence>
<comment type="similarity">
    <text evidence="1">Belongs to the PrpD family.</text>
</comment>
<dbReference type="Gene3D" id="3.30.1330.120">
    <property type="entry name" value="2-methylcitrate dehydratase PrpD"/>
    <property type="match status" value="1"/>
</dbReference>
<dbReference type="InterPro" id="IPR036148">
    <property type="entry name" value="MmgE/PrpD_sf"/>
</dbReference>
<name>A0ABW9DQQ4_9BURK</name>
<dbReference type="InterPro" id="IPR045337">
    <property type="entry name" value="MmgE_PrpD_C"/>
</dbReference>
<evidence type="ECO:0000259" key="3">
    <source>
        <dbReference type="Pfam" id="PF19305"/>
    </source>
</evidence>
<dbReference type="SUPFAM" id="SSF103378">
    <property type="entry name" value="2-methylcitrate dehydratase PrpD"/>
    <property type="match status" value="1"/>
</dbReference>
<dbReference type="Gene3D" id="1.10.4100.10">
    <property type="entry name" value="2-methylcitrate dehydratase PrpD"/>
    <property type="match status" value="1"/>
</dbReference>
<accession>A0ABW9DQQ4</accession>
<dbReference type="InterPro" id="IPR045336">
    <property type="entry name" value="MmgE_PrpD_N"/>
</dbReference>
<dbReference type="InterPro" id="IPR042183">
    <property type="entry name" value="MmgE/PrpD_sf_1"/>
</dbReference>
<evidence type="ECO:0000313" key="4">
    <source>
        <dbReference type="EMBL" id="MFM0636361.1"/>
    </source>
</evidence>
<dbReference type="PANTHER" id="PTHR16943:SF8">
    <property type="entry name" value="2-METHYLCITRATE DEHYDRATASE"/>
    <property type="match status" value="1"/>
</dbReference>
<dbReference type="RefSeq" id="WP_408334309.1">
    <property type="nucleotide sequence ID" value="NZ_JAQQCF010000004.1"/>
</dbReference>
<proteinExistence type="inferred from homology"/>
<evidence type="ECO:0000256" key="1">
    <source>
        <dbReference type="ARBA" id="ARBA00006174"/>
    </source>
</evidence>